<reference evidence="1" key="1">
    <citation type="journal article" date="2014" name="Front. Microbiol.">
        <title>High frequency of phylogenetically diverse reductive dehalogenase-homologous genes in deep subseafloor sedimentary metagenomes.</title>
        <authorList>
            <person name="Kawai M."/>
            <person name="Futagami T."/>
            <person name="Toyoda A."/>
            <person name="Takaki Y."/>
            <person name="Nishi S."/>
            <person name="Hori S."/>
            <person name="Arai W."/>
            <person name="Tsubouchi T."/>
            <person name="Morono Y."/>
            <person name="Uchiyama I."/>
            <person name="Ito T."/>
            <person name="Fujiyama A."/>
            <person name="Inagaki F."/>
            <person name="Takami H."/>
        </authorList>
    </citation>
    <scope>NUCLEOTIDE SEQUENCE</scope>
    <source>
        <strain evidence="1">Expedition CK06-06</strain>
    </source>
</reference>
<accession>X1T5T5</accession>
<proteinExistence type="predicted"/>
<protein>
    <submittedName>
        <fullName evidence="1">Uncharacterized protein</fullName>
    </submittedName>
</protein>
<organism evidence="1">
    <name type="scientific">marine sediment metagenome</name>
    <dbReference type="NCBI Taxonomy" id="412755"/>
    <lineage>
        <taxon>unclassified sequences</taxon>
        <taxon>metagenomes</taxon>
        <taxon>ecological metagenomes</taxon>
    </lineage>
</organism>
<evidence type="ECO:0000313" key="1">
    <source>
        <dbReference type="EMBL" id="GAI86751.1"/>
    </source>
</evidence>
<dbReference type="EMBL" id="BARW01007332">
    <property type="protein sequence ID" value="GAI86751.1"/>
    <property type="molecule type" value="Genomic_DNA"/>
</dbReference>
<sequence length="44" mass="5218">MRALQTDLSIYKKFDFEKPPVGVKFLFNKPEGIERLEHLFSGYQ</sequence>
<dbReference type="AlphaFoldDB" id="X1T5T5"/>
<gene>
    <name evidence="1" type="ORF">S12H4_15291</name>
</gene>
<comment type="caution">
    <text evidence="1">The sequence shown here is derived from an EMBL/GenBank/DDBJ whole genome shotgun (WGS) entry which is preliminary data.</text>
</comment>
<name>X1T5T5_9ZZZZ</name>